<evidence type="ECO:0000256" key="1">
    <source>
        <dbReference type="ARBA" id="ARBA00002486"/>
    </source>
</evidence>
<evidence type="ECO:0000313" key="5">
    <source>
        <dbReference type="EMBL" id="KIL45790.1"/>
    </source>
</evidence>
<dbReference type="InterPro" id="IPR036388">
    <property type="entry name" value="WH-like_DNA-bd_sf"/>
</dbReference>
<dbReference type="Proteomes" id="UP000031938">
    <property type="component" value="Unassembled WGS sequence"/>
</dbReference>
<dbReference type="InterPro" id="IPR036390">
    <property type="entry name" value="WH_DNA-bd_sf"/>
</dbReference>
<dbReference type="GO" id="GO:0004340">
    <property type="term" value="F:glucokinase activity"/>
    <property type="evidence" value="ECO:0007669"/>
    <property type="project" value="UniProtKB-EC"/>
</dbReference>
<gene>
    <name evidence="5" type="ORF">KP78_21390</name>
</gene>
<evidence type="ECO:0000259" key="4">
    <source>
        <dbReference type="Pfam" id="PF12802"/>
    </source>
</evidence>
<dbReference type="Gene3D" id="1.10.10.10">
    <property type="entry name" value="Winged helix-like DNA-binding domain superfamily/Winged helix DNA-binding domain"/>
    <property type="match status" value="1"/>
</dbReference>
<organism evidence="5 6">
    <name type="scientific">Jeotgalibacillus soli</name>
    <dbReference type="NCBI Taxonomy" id="889306"/>
    <lineage>
        <taxon>Bacteria</taxon>
        <taxon>Bacillati</taxon>
        <taxon>Bacillota</taxon>
        <taxon>Bacilli</taxon>
        <taxon>Bacillales</taxon>
        <taxon>Caryophanaceae</taxon>
        <taxon>Jeotgalibacillus</taxon>
    </lineage>
</organism>
<dbReference type="OrthoDB" id="9796533at2"/>
<dbReference type="EMBL" id="JXRP01000017">
    <property type="protein sequence ID" value="KIL45790.1"/>
    <property type="molecule type" value="Genomic_DNA"/>
</dbReference>
<dbReference type="PANTHER" id="PTHR18964">
    <property type="entry name" value="ROK (REPRESSOR, ORF, KINASE) FAMILY"/>
    <property type="match status" value="1"/>
</dbReference>
<dbReference type="GO" id="GO:0003700">
    <property type="term" value="F:DNA-binding transcription factor activity"/>
    <property type="evidence" value="ECO:0007669"/>
    <property type="project" value="InterPro"/>
</dbReference>
<keyword evidence="5" id="KW-0808">Transferase</keyword>
<comment type="caution">
    <text evidence="5">The sequence shown here is derived from an EMBL/GenBank/DDBJ whole genome shotgun (WGS) entry which is preliminary data.</text>
</comment>
<keyword evidence="6" id="KW-1185">Reference proteome</keyword>
<dbReference type="STRING" id="889306.KP78_21390"/>
<comment type="similarity">
    <text evidence="2">Belongs to the ROK (NagC/XylR) family.</text>
</comment>
<dbReference type="SUPFAM" id="SSF53067">
    <property type="entry name" value="Actin-like ATPase domain"/>
    <property type="match status" value="1"/>
</dbReference>
<sequence length="400" mass="43862">MTQNKTSTPNYLKYLNKKKVLRYIQQNKNVSRADVASALLISKPTVSSVVEELIAEGWVEERESDTANSAGGRKPIQLSFNANKQYIAAVDIGGTHVELGILNMNGELLIRDRFETQLSSETLVDQICVRIQKIISKVYLTLENLMAIGVGAPGITDTRQGIVLEAPSLGWMNYPLKEEIEKSLNIPVYIDNDVNVSVLGEQWKGKAKEADNIILISLGTGVGCGIIVNGQLYRGSSFAAGEIGYMVTDKNEAKQGYNEIFEGYGFLDSHVGGPSIVQRMKTKLVTGKDNQNLRNHQELTAKHIFQLAKENNPAASEVIEETLDHIAFALVNVICIFNPQYVILGGGISKSGNWFLPKVQEILAEQLPFTTNISITELDGLSLIGAAALCLQEHDSILKN</sequence>
<evidence type="ECO:0000313" key="6">
    <source>
        <dbReference type="Proteomes" id="UP000031938"/>
    </source>
</evidence>
<dbReference type="SUPFAM" id="SSF46785">
    <property type="entry name" value="Winged helix' DNA-binding domain"/>
    <property type="match status" value="1"/>
</dbReference>
<accession>A0A0C2R6A6</accession>
<proteinExistence type="inferred from homology"/>
<dbReference type="Gene3D" id="3.30.420.40">
    <property type="match status" value="2"/>
</dbReference>
<dbReference type="InterPro" id="IPR043129">
    <property type="entry name" value="ATPase_NBD"/>
</dbReference>
<protein>
    <submittedName>
        <fullName evidence="5">ROK family protein</fullName>
        <ecNumber evidence="5">2.7.1.2</ecNumber>
    </submittedName>
</protein>
<keyword evidence="3" id="KW-0119">Carbohydrate metabolism</keyword>
<reference evidence="5 6" key="1">
    <citation type="submission" date="2015-01" db="EMBL/GenBank/DDBJ databases">
        <title>Genome sequencing of Jeotgalibacillus soli.</title>
        <authorList>
            <person name="Goh K.M."/>
            <person name="Chan K.-G."/>
            <person name="Yaakop A.S."/>
            <person name="Ee R."/>
            <person name="Gan H.M."/>
            <person name="Chan C.S."/>
        </authorList>
    </citation>
    <scope>NUCLEOTIDE SEQUENCE [LARGE SCALE GENOMIC DNA]</scope>
    <source>
        <strain evidence="5 6">P9</strain>
    </source>
</reference>
<dbReference type="RefSeq" id="WP_041088541.1">
    <property type="nucleotide sequence ID" value="NZ_JXRP01000017.1"/>
</dbReference>
<dbReference type="EC" id="2.7.1.2" evidence="5"/>
<feature type="domain" description="HTH marR-type" evidence="4">
    <location>
        <begin position="20"/>
        <end position="66"/>
    </location>
</feature>
<dbReference type="PATRIC" id="fig|889306.3.peg.2154"/>
<dbReference type="Pfam" id="PF00480">
    <property type="entry name" value="ROK"/>
    <property type="match status" value="1"/>
</dbReference>
<name>A0A0C2R6A6_9BACL</name>
<evidence type="ECO:0000256" key="3">
    <source>
        <dbReference type="ARBA" id="ARBA00022629"/>
    </source>
</evidence>
<dbReference type="InterPro" id="IPR000835">
    <property type="entry name" value="HTH_MarR-typ"/>
</dbReference>
<dbReference type="AlphaFoldDB" id="A0A0C2R6A6"/>
<evidence type="ECO:0000256" key="2">
    <source>
        <dbReference type="ARBA" id="ARBA00006479"/>
    </source>
</evidence>
<dbReference type="GO" id="GO:0042732">
    <property type="term" value="P:D-xylose metabolic process"/>
    <property type="evidence" value="ECO:0007669"/>
    <property type="project" value="UniProtKB-KW"/>
</dbReference>
<dbReference type="Pfam" id="PF12802">
    <property type="entry name" value="MarR_2"/>
    <property type="match status" value="1"/>
</dbReference>
<comment type="function">
    <text evidence="1">Transcriptional repressor of xylose-utilizing enzymes.</text>
</comment>
<dbReference type="PANTHER" id="PTHR18964:SF149">
    <property type="entry name" value="BIFUNCTIONAL UDP-N-ACETYLGLUCOSAMINE 2-EPIMERASE_N-ACETYLMANNOSAMINE KINASE"/>
    <property type="match status" value="1"/>
</dbReference>
<keyword evidence="3" id="KW-0859">Xylose metabolism</keyword>
<dbReference type="InterPro" id="IPR000600">
    <property type="entry name" value="ROK"/>
</dbReference>